<sequence>SNQQRHRGEELMVDERKKDGQRTASNHRAKRPTANRTATAKKAIINCNLLYSLVSGPSWMAWHRTACPHPW</sequence>
<evidence type="ECO:0000313" key="2">
    <source>
        <dbReference type="EMBL" id="KAK3954815.1"/>
    </source>
</evidence>
<accession>A0AAN6SIE6</accession>
<dbReference type="AlphaFoldDB" id="A0AAN6SIE6"/>
<protein>
    <submittedName>
        <fullName evidence="2">Uncharacterized protein</fullName>
    </submittedName>
</protein>
<name>A0AAN6SIE6_9PEZI</name>
<comment type="caution">
    <text evidence="2">The sequence shown here is derived from an EMBL/GenBank/DDBJ whole genome shotgun (WGS) entry which is preliminary data.</text>
</comment>
<evidence type="ECO:0000256" key="1">
    <source>
        <dbReference type="SAM" id="MobiDB-lite"/>
    </source>
</evidence>
<feature type="compositionally biased region" description="Basic and acidic residues" evidence="1">
    <location>
        <begin position="1"/>
        <end position="21"/>
    </location>
</feature>
<reference evidence="2" key="2">
    <citation type="submission" date="2023-06" db="EMBL/GenBank/DDBJ databases">
        <authorList>
            <consortium name="Lawrence Berkeley National Laboratory"/>
            <person name="Mondo S.J."/>
            <person name="Hensen N."/>
            <person name="Bonometti L."/>
            <person name="Westerberg I."/>
            <person name="Brannstrom I.O."/>
            <person name="Guillou S."/>
            <person name="Cros-Aarteil S."/>
            <person name="Calhoun S."/>
            <person name="Haridas S."/>
            <person name="Kuo A."/>
            <person name="Pangilinan J."/>
            <person name="Riley R."/>
            <person name="Labutti K."/>
            <person name="Andreopoulos B."/>
            <person name="Lipzen A."/>
            <person name="Chen C."/>
            <person name="Yanf M."/>
            <person name="Daum C."/>
            <person name="Ng V."/>
            <person name="Clum A."/>
            <person name="Steindorff A."/>
            <person name="Ohm R."/>
            <person name="Martin F."/>
            <person name="Silar P."/>
            <person name="Natvig D."/>
            <person name="Lalanne C."/>
            <person name="Gautier V."/>
            <person name="Ament-Velasquez S.L."/>
            <person name="Kruys A."/>
            <person name="Hutchinson M.I."/>
            <person name="Powell A.J."/>
            <person name="Barry K."/>
            <person name="Miller A.N."/>
            <person name="Grigoriev I.V."/>
            <person name="Debuchy R."/>
            <person name="Gladieux P."/>
            <person name="Thoren M.H."/>
            <person name="Johannesson H."/>
        </authorList>
    </citation>
    <scope>NUCLEOTIDE SEQUENCE</scope>
    <source>
        <strain evidence="2">CBS 626.80</strain>
    </source>
</reference>
<dbReference type="EMBL" id="MU859084">
    <property type="protein sequence ID" value="KAK3954815.1"/>
    <property type="molecule type" value="Genomic_DNA"/>
</dbReference>
<proteinExistence type="predicted"/>
<gene>
    <name evidence="2" type="ORF">QBC32DRAFT_206835</name>
</gene>
<evidence type="ECO:0000313" key="3">
    <source>
        <dbReference type="Proteomes" id="UP001303222"/>
    </source>
</evidence>
<dbReference type="Proteomes" id="UP001303222">
    <property type="component" value="Unassembled WGS sequence"/>
</dbReference>
<feature type="non-terminal residue" evidence="2">
    <location>
        <position position="1"/>
    </location>
</feature>
<feature type="region of interest" description="Disordered" evidence="1">
    <location>
        <begin position="1"/>
        <end position="37"/>
    </location>
</feature>
<organism evidence="2 3">
    <name type="scientific">Pseudoneurospora amorphoporcata</name>
    <dbReference type="NCBI Taxonomy" id="241081"/>
    <lineage>
        <taxon>Eukaryota</taxon>
        <taxon>Fungi</taxon>
        <taxon>Dikarya</taxon>
        <taxon>Ascomycota</taxon>
        <taxon>Pezizomycotina</taxon>
        <taxon>Sordariomycetes</taxon>
        <taxon>Sordariomycetidae</taxon>
        <taxon>Sordariales</taxon>
        <taxon>Sordariaceae</taxon>
        <taxon>Pseudoneurospora</taxon>
    </lineage>
</organism>
<reference evidence="2" key="1">
    <citation type="journal article" date="2023" name="Mol. Phylogenet. Evol.">
        <title>Genome-scale phylogeny and comparative genomics of the fungal order Sordariales.</title>
        <authorList>
            <person name="Hensen N."/>
            <person name="Bonometti L."/>
            <person name="Westerberg I."/>
            <person name="Brannstrom I.O."/>
            <person name="Guillou S."/>
            <person name="Cros-Aarteil S."/>
            <person name="Calhoun S."/>
            <person name="Haridas S."/>
            <person name="Kuo A."/>
            <person name="Mondo S."/>
            <person name="Pangilinan J."/>
            <person name="Riley R."/>
            <person name="LaButti K."/>
            <person name="Andreopoulos B."/>
            <person name="Lipzen A."/>
            <person name="Chen C."/>
            <person name="Yan M."/>
            <person name="Daum C."/>
            <person name="Ng V."/>
            <person name="Clum A."/>
            <person name="Steindorff A."/>
            <person name="Ohm R.A."/>
            <person name="Martin F."/>
            <person name="Silar P."/>
            <person name="Natvig D.O."/>
            <person name="Lalanne C."/>
            <person name="Gautier V."/>
            <person name="Ament-Velasquez S.L."/>
            <person name="Kruys A."/>
            <person name="Hutchinson M.I."/>
            <person name="Powell A.J."/>
            <person name="Barry K."/>
            <person name="Miller A.N."/>
            <person name="Grigoriev I.V."/>
            <person name="Debuchy R."/>
            <person name="Gladieux P."/>
            <person name="Hiltunen Thoren M."/>
            <person name="Johannesson H."/>
        </authorList>
    </citation>
    <scope>NUCLEOTIDE SEQUENCE</scope>
    <source>
        <strain evidence="2">CBS 626.80</strain>
    </source>
</reference>
<keyword evidence="3" id="KW-1185">Reference proteome</keyword>